<dbReference type="InterPro" id="IPR025091">
    <property type="entry name" value="DUF4019"/>
</dbReference>
<dbReference type="PANTHER" id="PTHR44688:SF16">
    <property type="entry name" value="DNA-BINDING TRANSCRIPTIONAL ACTIVATOR DEVR_DOSR"/>
    <property type="match status" value="1"/>
</dbReference>
<keyword evidence="7" id="KW-1185">Reference proteome</keyword>
<dbReference type="EMBL" id="BJYR01000010">
    <property type="protein sequence ID" value="GEN99658.1"/>
    <property type="molecule type" value="Genomic_DNA"/>
</dbReference>
<dbReference type="GO" id="GO:0006355">
    <property type="term" value="P:regulation of DNA-templated transcription"/>
    <property type="evidence" value="ECO:0007669"/>
    <property type="project" value="InterPro"/>
</dbReference>
<evidence type="ECO:0000256" key="2">
    <source>
        <dbReference type="ARBA" id="ARBA00023125"/>
    </source>
</evidence>
<keyword evidence="3" id="KW-0804">Transcription</keyword>
<dbReference type="SMART" id="SM00421">
    <property type="entry name" value="HTH_LUXR"/>
    <property type="match status" value="1"/>
</dbReference>
<dbReference type="GO" id="GO:0003677">
    <property type="term" value="F:DNA binding"/>
    <property type="evidence" value="ECO:0007669"/>
    <property type="project" value="UniProtKB-KW"/>
</dbReference>
<organism evidence="6 7">
    <name type="scientific">Novosphingobium sediminis</name>
    <dbReference type="NCBI Taxonomy" id="707214"/>
    <lineage>
        <taxon>Bacteria</taxon>
        <taxon>Pseudomonadati</taxon>
        <taxon>Pseudomonadota</taxon>
        <taxon>Alphaproteobacteria</taxon>
        <taxon>Sphingomonadales</taxon>
        <taxon>Sphingomonadaceae</taxon>
        <taxon>Novosphingobium</taxon>
    </lineage>
</organism>
<protein>
    <recommendedName>
        <fullName evidence="5">HTH luxR-type domain-containing protein</fullName>
    </recommendedName>
</protein>
<dbReference type="Pfam" id="PF00196">
    <property type="entry name" value="GerE"/>
    <property type="match status" value="1"/>
</dbReference>
<feature type="domain" description="HTH luxR-type" evidence="5">
    <location>
        <begin position="22"/>
        <end position="87"/>
    </location>
</feature>
<evidence type="ECO:0000313" key="6">
    <source>
        <dbReference type="EMBL" id="GEN99658.1"/>
    </source>
</evidence>
<keyword evidence="4" id="KW-0812">Transmembrane</keyword>
<sequence length="282" mass="30905">MLRRYELLGVARKCLPPYTPAMTTGYDALTEKEKETLRLLLGGHDAKSIARHLGLSVHTIHERLRDARRKMSVSSSREAARLLHQIEGQTPELLVDKPIRDAALSVMAHPDRQTPRSAAERRRAGWIVGGLAMTISLALLAMLAHSGVPVSFGSNHLASAPPSAAVAATPTSASEAAATDAARRFLAMLDKDDWTGSWKATHKSFQLLNTVDWWAQASQSVRDRLGKPISRELVTIDFTAAPPSGYWVITYKARYSKQVNVVETLQMASEDGGWKLAAITME</sequence>
<reference evidence="6 7" key="1">
    <citation type="submission" date="2019-07" db="EMBL/GenBank/DDBJ databases">
        <title>Whole genome shotgun sequence of Novosphingobium sediminis NBRC 106119.</title>
        <authorList>
            <person name="Hosoyama A."/>
            <person name="Uohara A."/>
            <person name="Ohji S."/>
            <person name="Ichikawa N."/>
        </authorList>
    </citation>
    <scope>NUCLEOTIDE SEQUENCE [LARGE SCALE GENOMIC DNA]</scope>
    <source>
        <strain evidence="6 7">NBRC 106119</strain>
    </source>
</reference>
<evidence type="ECO:0000256" key="4">
    <source>
        <dbReference type="SAM" id="Phobius"/>
    </source>
</evidence>
<dbReference type="AlphaFoldDB" id="A0A512AIX6"/>
<keyword evidence="4" id="KW-1133">Transmembrane helix</keyword>
<dbReference type="InterPro" id="IPR016032">
    <property type="entry name" value="Sig_transdc_resp-reg_C-effctor"/>
</dbReference>
<dbReference type="PRINTS" id="PR00038">
    <property type="entry name" value="HTHLUXR"/>
</dbReference>
<evidence type="ECO:0000313" key="7">
    <source>
        <dbReference type="Proteomes" id="UP000321464"/>
    </source>
</evidence>
<name>A0A512AIX6_9SPHN</name>
<keyword evidence="1" id="KW-0805">Transcription regulation</keyword>
<dbReference type="PROSITE" id="PS50043">
    <property type="entry name" value="HTH_LUXR_2"/>
    <property type="match status" value="1"/>
</dbReference>
<accession>A0A512AIX6</accession>
<keyword evidence="4" id="KW-0472">Membrane</keyword>
<dbReference type="Proteomes" id="UP000321464">
    <property type="component" value="Unassembled WGS sequence"/>
</dbReference>
<evidence type="ECO:0000256" key="1">
    <source>
        <dbReference type="ARBA" id="ARBA00023015"/>
    </source>
</evidence>
<dbReference type="InterPro" id="IPR036388">
    <property type="entry name" value="WH-like_DNA-bd_sf"/>
</dbReference>
<dbReference type="CDD" id="cd06170">
    <property type="entry name" value="LuxR_C_like"/>
    <property type="match status" value="1"/>
</dbReference>
<evidence type="ECO:0000259" key="5">
    <source>
        <dbReference type="PROSITE" id="PS50043"/>
    </source>
</evidence>
<gene>
    <name evidence="6" type="ORF">NSE01_14910</name>
</gene>
<comment type="caution">
    <text evidence="6">The sequence shown here is derived from an EMBL/GenBank/DDBJ whole genome shotgun (WGS) entry which is preliminary data.</text>
</comment>
<dbReference type="PANTHER" id="PTHR44688">
    <property type="entry name" value="DNA-BINDING TRANSCRIPTIONAL ACTIVATOR DEVR_DOSR"/>
    <property type="match status" value="1"/>
</dbReference>
<feature type="transmembrane region" description="Helical" evidence="4">
    <location>
        <begin position="124"/>
        <end position="144"/>
    </location>
</feature>
<dbReference type="Pfam" id="PF13211">
    <property type="entry name" value="DUF4019"/>
    <property type="match status" value="1"/>
</dbReference>
<evidence type="ECO:0000256" key="3">
    <source>
        <dbReference type="ARBA" id="ARBA00023163"/>
    </source>
</evidence>
<proteinExistence type="predicted"/>
<dbReference type="Gene3D" id="1.10.10.10">
    <property type="entry name" value="Winged helix-like DNA-binding domain superfamily/Winged helix DNA-binding domain"/>
    <property type="match status" value="1"/>
</dbReference>
<keyword evidence="2" id="KW-0238">DNA-binding</keyword>
<dbReference type="SUPFAM" id="SSF46894">
    <property type="entry name" value="C-terminal effector domain of the bipartite response regulators"/>
    <property type="match status" value="1"/>
</dbReference>
<dbReference type="InterPro" id="IPR000792">
    <property type="entry name" value="Tscrpt_reg_LuxR_C"/>
</dbReference>